<accession>A0A8S5R5P5</accession>
<dbReference type="EMBL" id="BK015818">
    <property type="protein sequence ID" value="DAE26458.1"/>
    <property type="molecule type" value="Genomic_DNA"/>
</dbReference>
<proteinExistence type="predicted"/>
<evidence type="ECO:0000313" key="1">
    <source>
        <dbReference type="EMBL" id="DAE26458.1"/>
    </source>
</evidence>
<protein>
    <submittedName>
        <fullName evidence="1">Uncharacterized protein</fullName>
    </submittedName>
</protein>
<reference evidence="1" key="1">
    <citation type="journal article" date="2021" name="Proc. Natl. Acad. Sci. U.S.A.">
        <title>A Catalog of Tens of Thousands of Viruses from Human Metagenomes Reveals Hidden Associations with Chronic Diseases.</title>
        <authorList>
            <person name="Tisza M.J."/>
            <person name="Buck C.B."/>
        </authorList>
    </citation>
    <scope>NUCLEOTIDE SEQUENCE</scope>
    <source>
        <strain evidence="1">Ctr4Z12</strain>
    </source>
</reference>
<name>A0A8S5R5P5_9CAUD</name>
<organism evidence="1">
    <name type="scientific">Siphoviridae sp. ctr4Z12</name>
    <dbReference type="NCBI Taxonomy" id="2827280"/>
    <lineage>
        <taxon>Viruses</taxon>
        <taxon>Duplodnaviria</taxon>
        <taxon>Heunggongvirae</taxon>
        <taxon>Uroviricota</taxon>
        <taxon>Caudoviricetes</taxon>
    </lineage>
</organism>
<sequence length="86" mass="10231">MRLIDADKLNFLEQHYNKSQMKAILDFLDAQPTAYDVDKVVKKLEERKSLYKRLQKLKDRDFIGYGYKIEAIDNAIEIVKENINHE</sequence>